<gene>
    <name evidence="14" type="primary">ATP8</name>
</gene>
<sequence length="53" mass="6307">MPQMAPLSWLILFIVFSCTLVIFNFFNYFSFLSTSPQQAQLHHISPPKMNWTW</sequence>
<evidence type="ECO:0000256" key="7">
    <source>
        <dbReference type="ARBA" id="ARBA00022781"/>
    </source>
</evidence>
<evidence type="ECO:0000256" key="3">
    <source>
        <dbReference type="ARBA" id="ARBA00011291"/>
    </source>
</evidence>
<accession>A0A6B9PUJ7</accession>
<organism evidence="14">
    <name type="scientific">Neoperlops gressitti</name>
    <dbReference type="NCBI Taxonomy" id="2684670"/>
    <lineage>
        <taxon>Eukaryota</taxon>
        <taxon>Metazoa</taxon>
        <taxon>Ecdysozoa</taxon>
        <taxon>Arthropoda</taxon>
        <taxon>Hexapoda</taxon>
        <taxon>Insecta</taxon>
        <taxon>Pterygota</taxon>
        <taxon>Neoptera</taxon>
        <taxon>Polyneoptera</taxon>
        <taxon>Plecoptera</taxon>
        <taxon>Perloidea</taxon>
        <taxon>Perlidae</taxon>
        <taxon>Neoperlops</taxon>
    </lineage>
</organism>
<evidence type="ECO:0000313" key="14">
    <source>
        <dbReference type="EMBL" id="QHD47953.1"/>
    </source>
</evidence>
<evidence type="ECO:0000256" key="8">
    <source>
        <dbReference type="ARBA" id="ARBA00022989"/>
    </source>
</evidence>
<dbReference type="GO" id="GO:0045259">
    <property type="term" value="C:proton-transporting ATP synthase complex"/>
    <property type="evidence" value="ECO:0007669"/>
    <property type="project" value="UniProtKB-KW"/>
</dbReference>
<evidence type="ECO:0000256" key="1">
    <source>
        <dbReference type="ARBA" id="ARBA00004304"/>
    </source>
</evidence>
<evidence type="ECO:0000256" key="12">
    <source>
        <dbReference type="RuleBase" id="RU003661"/>
    </source>
</evidence>
<comment type="similarity">
    <text evidence="2 12">Belongs to the ATPase protein 8 family.</text>
</comment>
<name>A0A6B9PUJ7_9NEOP</name>
<keyword evidence="7 12" id="KW-0375">Hydrogen ion transport</keyword>
<evidence type="ECO:0000256" key="11">
    <source>
        <dbReference type="ARBA" id="ARBA00023136"/>
    </source>
</evidence>
<evidence type="ECO:0000256" key="2">
    <source>
        <dbReference type="ARBA" id="ARBA00008892"/>
    </source>
</evidence>
<evidence type="ECO:0000256" key="4">
    <source>
        <dbReference type="ARBA" id="ARBA00022448"/>
    </source>
</evidence>
<keyword evidence="6 12" id="KW-0812">Transmembrane</keyword>
<evidence type="ECO:0000256" key="10">
    <source>
        <dbReference type="ARBA" id="ARBA00023128"/>
    </source>
</evidence>
<evidence type="ECO:0000256" key="13">
    <source>
        <dbReference type="SAM" id="Phobius"/>
    </source>
</evidence>
<keyword evidence="9 12" id="KW-0406">Ion transport</keyword>
<comment type="subunit">
    <text evidence="3">F-type ATPases have 2 components, CF(1) - the catalytic core - and CF(0) - the membrane proton channel.</text>
</comment>
<keyword evidence="8 13" id="KW-1133">Transmembrane helix</keyword>
<proteinExistence type="inferred from homology"/>
<evidence type="ECO:0000256" key="5">
    <source>
        <dbReference type="ARBA" id="ARBA00022547"/>
    </source>
</evidence>
<reference evidence="14" key="1">
    <citation type="journal article" date="2019" name="Mitochondrial DNA Part B Resour">
        <title>The complete mitochondrial genome of a stonefly species, Neoperlops gressitti (Plecoptera: Pelidae).</title>
        <authorList>
            <person name="Zhang G."/>
            <person name="Wang Y."/>
            <person name="Cao J."/>
        </authorList>
    </citation>
    <scope>NUCLEOTIDE SEQUENCE</scope>
</reference>
<keyword evidence="10 12" id="KW-0496">Mitochondrion</keyword>
<evidence type="ECO:0000256" key="9">
    <source>
        <dbReference type="ARBA" id="ARBA00023065"/>
    </source>
</evidence>
<dbReference type="InterPro" id="IPR001421">
    <property type="entry name" value="ATP8_metazoa"/>
</dbReference>
<geneLocation type="mitochondrion" evidence="14"/>
<keyword evidence="5 12" id="KW-0138">CF(0)</keyword>
<evidence type="ECO:0000256" key="6">
    <source>
        <dbReference type="ARBA" id="ARBA00022692"/>
    </source>
</evidence>
<comment type="subcellular location">
    <subcellularLocation>
        <location evidence="1 12">Mitochondrion membrane</location>
        <topology evidence="1 12">Single-pass membrane protein</topology>
    </subcellularLocation>
</comment>
<feature type="transmembrane region" description="Helical" evidence="13">
    <location>
        <begin position="7"/>
        <end position="26"/>
    </location>
</feature>
<protein>
    <recommendedName>
        <fullName evidence="12">ATP synthase complex subunit 8</fullName>
    </recommendedName>
</protein>
<dbReference type="Pfam" id="PF00895">
    <property type="entry name" value="ATP-synt_8"/>
    <property type="match status" value="1"/>
</dbReference>
<keyword evidence="11 13" id="KW-0472">Membrane</keyword>
<dbReference type="GO" id="GO:0015986">
    <property type="term" value="P:proton motive force-driven ATP synthesis"/>
    <property type="evidence" value="ECO:0007669"/>
    <property type="project" value="InterPro"/>
</dbReference>
<dbReference type="GO" id="GO:0015078">
    <property type="term" value="F:proton transmembrane transporter activity"/>
    <property type="evidence" value="ECO:0007669"/>
    <property type="project" value="InterPro"/>
</dbReference>
<dbReference type="AlphaFoldDB" id="A0A6B9PUJ7"/>
<dbReference type="EMBL" id="MN400756">
    <property type="protein sequence ID" value="QHD47953.1"/>
    <property type="molecule type" value="Genomic_DNA"/>
</dbReference>
<keyword evidence="4 12" id="KW-0813">Transport</keyword>
<dbReference type="GO" id="GO:0031966">
    <property type="term" value="C:mitochondrial membrane"/>
    <property type="evidence" value="ECO:0007669"/>
    <property type="project" value="UniProtKB-SubCell"/>
</dbReference>